<evidence type="ECO:0000259" key="2">
    <source>
        <dbReference type="Pfam" id="PF22073"/>
    </source>
</evidence>
<keyword evidence="4" id="KW-1185">Reference proteome</keyword>
<dbReference type="GO" id="GO:0000242">
    <property type="term" value="C:pericentriolar material"/>
    <property type="evidence" value="ECO:0007669"/>
    <property type="project" value="TreeGrafter"/>
</dbReference>
<dbReference type="GO" id="GO:0071539">
    <property type="term" value="P:protein localization to centrosome"/>
    <property type="evidence" value="ECO:0007669"/>
    <property type="project" value="InterPro"/>
</dbReference>
<feature type="region of interest" description="Disordered" evidence="1">
    <location>
        <begin position="320"/>
        <end position="366"/>
    </location>
</feature>
<dbReference type="GO" id="GO:0090307">
    <property type="term" value="P:mitotic spindle assembly"/>
    <property type="evidence" value="ECO:0007669"/>
    <property type="project" value="TreeGrafter"/>
</dbReference>
<evidence type="ECO:0000313" key="5">
    <source>
        <dbReference type="WBParaSite" id="TMUE_2000007154.1"/>
    </source>
</evidence>
<sequence>MSEKLVGDLDIRGNDSLISAAWLADGRLSDGSIYGCPNPVAVSSATKTRRSPDSRTHLKPEREDSSSSLGILPPDTFVGISLANACNRIASCGNAVPDRSRQFLADDLLDLDISAPDVEVDQGELEELVANFDSSDCISNDESMDNDGKGTYAQRNSGLESTLKAGHLLHTPMAVLQRENAAGRNAMVRITDTVYKRKPLEDVQLTSAAPGLQMPELPSCESPPPESSSMFEVSVSSPERHTAASTEEFICDNAAKLALMEEAERRFNLEKQNATFESNCDIDLSQKRSNSTSISAFFRAKSAPLGRTFNSEETLSPAIDFSSRQLNSLPNEDSKDNKKKRDRSVEARRDVDRNAPEGSPGNLENNLECLSLTPVLKREKLPSGKSGLSVKSENNVQDSELKEEQGTMAMTTLLSGVDLSSKLELSPWARNLFESTGPNSASVLAEWILKSNKSLMAKLNESTGTPSEQKAKSARHDSKEQTKSFDVKHTIHGFHSTTDGRSIRSLTSSIALLEAGKQCLSFGCLHLGEKAYCSVPLRCREECGYVRCRVVLRRASESFKIEGMESGCLLLFNAGETLKLTASFCPQSVGFHYGKIVFVIESTGQQFKICLNGWGGRANVCMNDGGSGCLFGSRRNWCLKLLLLKADRFVGTFCVRNSGQLPAFVKVVPFRDSQLREPMDSHRIAIEPSKFILLPAQQEKTNVVLTTAKDSNAESIFLAVFWGEEVLRRNLRAAQTRKARVYYIHGVNFGEFFDGEDRCQISAPHFTRCDEGGLFNVGLQVFAMRVVPEISELDTIVSFAPMEINETDFP</sequence>
<dbReference type="GO" id="GO:0090222">
    <property type="term" value="P:centrosome-templated microtubule nucleation"/>
    <property type="evidence" value="ECO:0007669"/>
    <property type="project" value="InterPro"/>
</dbReference>
<dbReference type="PANTHER" id="PTHR16029">
    <property type="entry name" value="CENTROSOMAL PROTEIN OF 192 KDA"/>
    <property type="match status" value="1"/>
</dbReference>
<feature type="region of interest" description="Disordered" evidence="1">
    <location>
        <begin position="380"/>
        <end position="403"/>
    </location>
</feature>
<dbReference type="InterPro" id="IPR039103">
    <property type="entry name" value="Spd-2/CEP192"/>
</dbReference>
<dbReference type="WBParaSite" id="TMUE_2000007154.1">
    <property type="protein sequence ID" value="TMUE_2000007154.1"/>
    <property type="gene ID" value="WBGene00286980"/>
</dbReference>
<evidence type="ECO:0000256" key="1">
    <source>
        <dbReference type="SAM" id="MobiDB-lite"/>
    </source>
</evidence>
<evidence type="ECO:0000313" key="6">
    <source>
        <dbReference type="WBParaSite" id="TMUE_2000007154.2"/>
    </source>
</evidence>
<dbReference type="AlphaFoldDB" id="A0A5S6QJ30"/>
<evidence type="ECO:0000259" key="3">
    <source>
        <dbReference type="Pfam" id="PF22074"/>
    </source>
</evidence>
<dbReference type="PANTHER" id="PTHR16029:SF11">
    <property type="entry name" value="CENTROSOMAL PROTEIN OF 192 KDA"/>
    <property type="match status" value="1"/>
</dbReference>
<feature type="domain" description="Cep192/Spd-2-like" evidence="2">
    <location>
        <begin position="512"/>
        <end position="616"/>
    </location>
</feature>
<dbReference type="GO" id="GO:0019901">
    <property type="term" value="F:protein kinase binding"/>
    <property type="evidence" value="ECO:0007669"/>
    <property type="project" value="TreeGrafter"/>
</dbReference>
<name>A0A5S6QJ30_TRIMR</name>
<evidence type="ECO:0000313" key="4">
    <source>
        <dbReference type="Proteomes" id="UP000046395"/>
    </source>
</evidence>
<feature type="compositionally biased region" description="Basic and acidic residues" evidence="1">
    <location>
        <begin position="469"/>
        <end position="483"/>
    </location>
</feature>
<dbReference type="Proteomes" id="UP000046395">
    <property type="component" value="Unassembled WGS sequence"/>
</dbReference>
<feature type="domain" description="Cep192-like" evidence="3">
    <location>
        <begin position="651"/>
        <end position="760"/>
    </location>
</feature>
<dbReference type="Pfam" id="PF22074">
    <property type="entry name" value="Cep192_D5"/>
    <property type="match status" value="1"/>
</dbReference>
<feature type="compositionally biased region" description="Polar residues" evidence="1">
    <location>
        <begin position="389"/>
        <end position="398"/>
    </location>
</feature>
<dbReference type="GO" id="GO:0005737">
    <property type="term" value="C:cytoplasm"/>
    <property type="evidence" value="ECO:0007669"/>
    <property type="project" value="TreeGrafter"/>
</dbReference>
<feature type="compositionally biased region" description="Basic and acidic residues" evidence="1">
    <location>
        <begin position="50"/>
        <end position="65"/>
    </location>
</feature>
<feature type="region of interest" description="Disordered" evidence="1">
    <location>
        <begin position="460"/>
        <end position="483"/>
    </location>
</feature>
<dbReference type="STRING" id="70415.A0A5S6QJ30"/>
<dbReference type="GO" id="GO:0005814">
    <property type="term" value="C:centriole"/>
    <property type="evidence" value="ECO:0007669"/>
    <property type="project" value="TreeGrafter"/>
</dbReference>
<reference evidence="4" key="2">
    <citation type="submission" date="2014-03" db="EMBL/GenBank/DDBJ databases">
        <title>The whipworm genome and dual-species transcriptomics of an intimate host-pathogen interaction.</title>
        <authorList>
            <person name="Foth B.J."/>
            <person name="Tsai I.J."/>
            <person name="Reid A.J."/>
            <person name="Bancroft A.J."/>
            <person name="Nichol S."/>
            <person name="Tracey A."/>
            <person name="Holroyd N."/>
            <person name="Cotton J.A."/>
            <person name="Stanley E.J."/>
            <person name="Zarowiecki M."/>
            <person name="Liu J.Z."/>
            <person name="Huckvale T."/>
            <person name="Cooper P.J."/>
            <person name="Grencis R.K."/>
            <person name="Berriman M."/>
        </authorList>
    </citation>
    <scope>NUCLEOTIDE SEQUENCE [LARGE SCALE GENOMIC DNA]</scope>
    <source>
        <strain evidence="4">Edinburgh</strain>
    </source>
</reference>
<feature type="region of interest" description="Disordered" evidence="1">
    <location>
        <begin position="207"/>
        <end position="231"/>
    </location>
</feature>
<reference evidence="4" key="1">
    <citation type="submission" date="2013-11" db="EMBL/GenBank/DDBJ databases">
        <authorList>
            <person name="Aslett M."/>
        </authorList>
    </citation>
    <scope>NUCLEOTIDE SEQUENCE [LARGE SCALE GENOMIC DNA]</scope>
    <source>
        <strain evidence="4">Edinburgh</strain>
    </source>
</reference>
<feature type="compositionally biased region" description="Polar residues" evidence="1">
    <location>
        <begin position="322"/>
        <end position="331"/>
    </location>
</feature>
<accession>A0A5S6QJ30</accession>
<dbReference type="InterPro" id="IPR054091">
    <property type="entry name" value="Cep192-like_D5"/>
</dbReference>
<dbReference type="GO" id="GO:0051298">
    <property type="term" value="P:centrosome duplication"/>
    <property type="evidence" value="ECO:0007669"/>
    <property type="project" value="InterPro"/>
</dbReference>
<organism evidence="4 5">
    <name type="scientific">Trichuris muris</name>
    <name type="common">Mouse whipworm</name>
    <dbReference type="NCBI Taxonomy" id="70415"/>
    <lineage>
        <taxon>Eukaryota</taxon>
        <taxon>Metazoa</taxon>
        <taxon>Ecdysozoa</taxon>
        <taxon>Nematoda</taxon>
        <taxon>Enoplea</taxon>
        <taxon>Dorylaimia</taxon>
        <taxon>Trichinellida</taxon>
        <taxon>Trichuridae</taxon>
        <taxon>Trichuris</taxon>
    </lineage>
</organism>
<dbReference type="InterPro" id="IPR054090">
    <property type="entry name" value="Cep192_Spd-2-like_dom"/>
</dbReference>
<protein>
    <submittedName>
        <fullName evidence="5 6">Uncharacterized protein</fullName>
    </submittedName>
</protein>
<dbReference type="Pfam" id="PF22073">
    <property type="entry name" value="Cep192_D4"/>
    <property type="match status" value="1"/>
</dbReference>
<feature type="region of interest" description="Disordered" evidence="1">
    <location>
        <begin position="42"/>
        <end position="70"/>
    </location>
</feature>
<feature type="compositionally biased region" description="Basic and acidic residues" evidence="1">
    <location>
        <begin position="343"/>
        <end position="355"/>
    </location>
</feature>
<reference evidence="5" key="3">
    <citation type="submission" date="2019-12" db="UniProtKB">
        <authorList>
            <consortium name="WormBaseParasite"/>
        </authorList>
    </citation>
    <scope>IDENTIFICATION</scope>
</reference>
<proteinExistence type="predicted"/>
<dbReference type="WBParaSite" id="TMUE_2000007154.2">
    <property type="protein sequence ID" value="TMUE_2000007154.2"/>
    <property type="gene ID" value="WBGene00286980"/>
</dbReference>